<gene>
    <name evidence="1" type="ORF">TCK1_2125</name>
</gene>
<protein>
    <submittedName>
        <fullName evidence="1">Two-component system response regulator</fullName>
    </submittedName>
</protein>
<sequence length="97" mass="10777">MRSGYRFVLENIAYRGVPPFLSSGGGTDSSAAFVDEIDRLLGLELGARAFQARYRGVALDSHPWSSACWQRWDRAAAPVYRPARSATGHFGFCRDLH</sequence>
<organism evidence="1 2">
    <name type="scientific">Pseudomonas monteilii</name>
    <dbReference type="NCBI Taxonomy" id="76759"/>
    <lineage>
        <taxon>Bacteria</taxon>
        <taxon>Pseudomonadati</taxon>
        <taxon>Pseudomonadota</taxon>
        <taxon>Gammaproteobacteria</taxon>
        <taxon>Pseudomonadales</taxon>
        <taxon>Pseudomonadaceae</taxon>
        <taxon>Pseudomonas</taxon>
    </lineage>
</organism>
<dbReference type="AlphaFoldDB" id="A0AAE6V1U1"/>
<accession>A0AAE6V1U1</accession>
<dbReference type="EMBL" id="CP040324">
    <property type="protein sequence ID" value="QHB27471.1"/>
    <property type="molecule type" value="Genomic_DNA"/>
</dbReference>
<evidence type="ECO:0000313" key="2">
    <source>
        <dbReference type="Proteomes" id="UP000464593"/>
    </source>
</evidence>
<proteinExistence type="predicted"/>
<name>A0AAE6V1U1_9PSED</name>
<dbReference type="Proteomes" id="UP000464593">
    <property type="component" value="Chromosome"/>
</dbReference>
<reference evidence="1 2" key="1">
    <citation type="submission" date="2019-05" db="EMBL/GenBank/DDBJ databases">
        <title>Complete genome sequence of Pseudomonas Pseudomonas resinovorans.</title>
        <authorList>
            <person name="Chen H.-P."/>
        </authorList>
    </citation>
    <scope>NUCLEOTIDE SEQUENCE [LARGE SCALE GENOMIC DNA]</scope>
    <source>
        <strain evidence="1 2">TCU-CK1</strain>
    </source>
</reference>
<evidence type="ECO:0000313" key="1">
    <source>
        <dbReference type="EMBL" id="QHB27471.1"/>
    </source>
</evidence>